<accession>A0AAU9DXX7</accession>
<dbReference type="Proteomes" id="UP001321582">
    <property type="component" value="Chromosome"/>
</dbReference>
<dbReference type="GO" id="GO:0016020">
    <property type="term" value="C:membrane"/>
    <property type="evidence" value="ECO:0007669"/>
    <property type="project" value="InterPro"/>
</dbReference>
<feature type="domain" description="EamA" evidence="2">
    <location>
        <begin position="2"/>
        <end position="132"/>
    </location>
</feature>
<dbReference type="Pfam" id="PF00892">
    <property type="entry name" value="EamA"/>
    <property type="match status" value="2"/>
</dbReference>
<evidence type="ECO:0000313" key="4">
    <source>
        <dbReference type="Proteomes" id="UP001321582"/>
    </source>
</evidence>
<feature type="transmembrane region" description="Helical" evidence="1">
    <location>
        <begin position="57"/>
        <end position="79"/>
    </location>
</feature>
<dbReference type="RefSeq" id="WP_307905187.1">
    <property type="nucleotide sequence ID" value="NZ_AP027059.1"/>
</dbReference>
<keyword evidence="1" id="KW-1133">Transmembrane helix</keyword>
<dbReference type="InterPro" id="IPR037185">
    <property type="entry name" value="EmrE-like"/>
</dbReference>
<sequence length="274" mass="30792">MNWIYLVIGGSFFNALWTSLTKKKSVDLSPIQFTIIFRSLCVLFLFPIFIIKFNMSYITVNFLFFAIIYSIIEGVRTLFIVKGAEEDYYSTYAFVNTSPIFTLIFTPFLLIEKINLILVFGTVMIIVGGILFYKIGKFSKWGIIVAILSGIGSVIAKVGVDNSNGIFFSVISFIFLSLLFSTYEIITKSEITLISKIKSSRTVLLPAFFSSIATGLYFISLEYGAVTKISPLMRMNLIFGFVFSIIILKEIQNWKTKFLGGLFILAGGVLVYVS</sequence>
<feature type="domain" description="EamA" evidence="2">
    <location>
        <begin position="141"/>
        <end position="272"/>
    </location>
</feature>
<keyword evidence="1" id="KW-0472">Membrane</keyword>
<feature type="transmembrane region" description="Helical" evidence="1">
    <location>
        <begin position="256"/>
        <end position="273"/>
    </location>
</feature>
<keyword evidence="1" id="KW-0812">Transmembrane</keyword>
<feature type="transmembrane region" description="Helical" evidence="1">
    <location>
        <begin position="31"/>
        <end position="51"/>
    </location>
</feature>
<feature type="transmembrane region" description="Helical" evidence="1">
    <location>
        <begin position="91"/>
        <end position="110"/>
    </location>
</feature>
<organism evidence="3 4">
    <name type="scientific">Haliovirga abyssi</name>
    <dbReference type="NCBI Taxonomy" id="2996794"/>
    <lineage>
        <taxon>Bacteria</taxon>
        <taxon>Fusobacteriati</taxon>
        <taxon>Fusobacteriota</taxon>
        <taxon>Fusobacteriia</taxon>
        <taxon>Fusobacteriales</taxon>
        <taxon>Haliovirgaceae</taxon>
        <taxon>Haliovirga</taxon>
    </lineage>
</organism>
<dbReference type="EMBL" id="AP027059">
    <property type="protein sequence ID" value="BDU50255.1"/>
    <property type="molecule type" value="Genomic_DNA"/>
</dbReference>
<dbReference type="InterPro" id="IPR000620">
    <property type="entry name" value="EamA_dom"/>
</dbReference>
<feature type="transmembrane region" description="Helical" evidence="1">
    <location>
        <begin position="232"/>
        <end position="249"/>
    </location>
</feature>
<feature type="transmembrane region" description="Helical" evidence="1">
    <location>
        <begin position="116"/>
        <end position="134"/>
    </location>
</feature>
<evidence type="ECO:0000256" key="1">
    <source>
        <dbReference type="SAM" id="Phobius"/>
    </source>
</evidence>
<reference evidence="3 4" key="1">
    <citation type="submission" date="2022-11" db="EMBL/GenBank/DDBJ databases">
        <title>Haliovirga abyssi gen. nov., sp. nov., a mesophilic fermentative bacterium isolated from the Iheya North hydrothermal field and the proposal of Haliovirgaceae fam. nov.</title>
        <authorList>
            <person name="Miyazaki U."/>
            <person name="Tame A."/>
            <person name="Miyazaki J."/>
            <person name="Takai K."/>
            <person name="Sawayama S."/>
            <person name="Kitajima M."/>
            <person name="Okamoto A."/>
            <person name="Nakagawa S."/>
        </authorList>
    </citation>
    <scope>NUCLEOTIDE SEQUENCE [LARGE SCALE GENOMIC DNA]</scope>
    <source>
        <strain evidence="3 4">IC12</strain>
    </source>
</reference>
<evidence type="ECO:0000259" key="2">
    <source>
        <dbReference type="Pfam" id="PF00892"/>
    </source>
</evidence>
<evidence type="ECO:0000313" key="3">
    <source>
        <dbReference type="EMBL" id="BDU50255.1"/>
    </source>
</evidence>
<dbReference type="KEGG" id="haby:HLVA_08240"/>
<protein>
    <recommendedName>
        <fullName evidence="2">EamA domain-containing protein</fullName>
    </recommendedName>
</protein>
<gene>
    <name evidence="3" type="ORF">HLVA_08240</name>
</gene>
<name>A0AAU9DXX7_9FUSO</name>
<keyword evidence="4" id="KW-1185">Reference proteome</keyword>
<feature type="transmembrane region" description="Helical" evidence="1">
    <location>
        <begin position="203"/>
        <end position="220"/>
    </location>
</feature>
<proteinExistence type="predicted"/>
<feature type="transmembrane region" description="Helical" evidence="1">
    <location>
        <begin position="141"/>
        <end position="160"/>
    </location>
</feature>
<dbReference type="AlphaFoldDB" id="A0AAU9DXX7"/>
<dbReference type="SUPFAM" id="SSF103481">
    <property type="entry name" value="Multidrug resistance efflux transporter EmrE"/>
    <property type="match status" value="1"/>
</dbReference>
<feature type="transmembrane region" description="Helical" evidence="1">
    <location>
        <begin position="166"/>
        <end position="183"/>
    </location>
</feature>